<gene>
    <name evidence="2" type="ORF">MRATA1EN1_LOCUS22935</name>
</gene>
<evidence type="ECO:0000313" key="3">
    <source>
        <dbReference type="Proteomes" id="UP001176941"/>
    </source>
</evidence>
<keyword evidence="3" id="KW-1185">Reference proteome</keyword>
<reference evidence="2" key="1">
    <citation type="submission" date="2023-04" db="EMBL/GenBank/DDBJ databases">
        <authorList>
            <consortium name="ELIXIR-Norway"/>
        </authorList>
    </citation>
    <scope>NUCLEOTIDE SEQUENCE [LARGE SCALE GENOMIC DNA]</scope>
</reference>
<feature type="compositionally biased region" description="Polar residues" evidence="1">
    <location>
        <begin position="43"/>
        <end position="55"/>
    </location>
</feature>
<feature type="region of interest" description="Disordered" evidence="1">
    <location>
        <begin position="1"/>
        <end position="21"/>
    </location>
</feature>
<protein>
    <submittedName>
        <fullName evidence="2">Uncharacterized protein</fullName>
    </submittedName>
</protein>
<dbReference type="Proteomes" id="UP001176941">
    <property type="component" value="Chromosome 4"/>
</dbReference>
<name>A0ABN8ZMY6_RANTA</name>
<proteinExistence type="predicted"/>
<evidence type="ECO:0000313" key="2">
    <source>
        <dbReference type="EMBL" id="CAI9173973.1"/>
    </source>
</evidence>
<dbReference type="EMBL" id="OX459940">
    <property type="protein sequence ID" value="CAI9173973.1"/>
    <property type="molecule type" value="Genomic_DNA"/>
</dbReference>
<evidence type="ECO:0000256" key="1">
    <source>
        <dbReference type="SAM" id="MobiDB-lite"/>
    </source>
</evidence>
<sequence>MSQRKDSCKGQASRMDSMGLSRKTAEFSLDKEYVILDFPITSVLSGSGGKESSCSVGDPGSVPGLGRSPGEGKGNPLQYSCLGKSHGQRSLVGYSVWGCKESDTTEQRTLSHKLH</sequence>
<accession>A0ABN8ZMY6</accession>
<organism evidence="2 3">
    <name type="scientific">Rangifer tarandus platyrhynchus</name>
    <name type="common">Svalbard reindeer</name>
    <dbReference type="NCBI Taxonomy" id="3082113"/>
    <lineage>
        <taxon>Eukaryota</taxon>
        <taxon>Metazoa</taxon>
        <taxon>Chordata</taxon>
        <taxon>Craniata</taxon>
        <taxon>Vertebrata</taxon>
        <taxon>Euteleostomi</taxon>
        <taxon>Mammalia</taxon>
        <taxon>Eutheria</taxon>
        <taxon>Laurasiatheria</taxon>
        <taxon>Artiodactyla</taxon>
        <taxon>Ruminantia</taxon>
        <taxon>Pecora</taxon>
        <taxon>Cervidae</taxon>
        <taxon>Odocoileinae</taxon>
        <taxon>Rangifer</taxon>
    </lineage>
</organism>
<feature type="region of interest" description="Disordered" evidence="1">
    <location>
        <begin position="43"/>
        <end position="79"/>
    </location>
</feature>